<dbReference type="AlphaFoldDB" id="E4RYW2"/>
<dbReference type="CDD" id="cd06558">
    <property type="entry name" value="crotonase-like"/>
    <property type="match status" value="1"/>
</dbReference>
<dbReference type="Pfam" id="PF00378">
    <property type="entry name" value="ECH_1"/>
    <property type="match status" value="1"/>
</dbReference>
<dbReference type="Proteomes" id="UP000007435">
    <property type="component" value="Chromosome"/>
</dbReference>
<sequence>MYNTILFEKQGAKAYITLNRPETYNALSRELLQELKRAIDACAEDEEVRVVILSGGEGKSFSSGADLKEGIGDRDLGKILKQVYTPLILAMRGLQKPIICSLNGLAAGAGMSLALACDVIIAEEEAYFTELFVGIGLLPDAGSMYFLPRIIGTQRTFEWCSTGRQVSMREAKEVGLILDFGKDYKEKVEKLANQYAHSATRSIGMMKQVLNHSFNKNLEEVLNLEAEAQTICGYTHDFAEGVRAFLEKRPPVFQGK</sequence>
<dbReference type="OrthoDB" id="9775794at2"/>
<dbReference type="InterPro" id="IPR014748">
    <property type="entry name" value="Enoyl-CoA_hydra_C"/>
</dbReference>
<dbReference type="PANTHER" id="PTHR11941:SF133">
    <property type="entry name" value="1,2-EPOXYPHENYLACETYL-COA ISOMERASE"/>
    <property type="match status" value="1"/>
</dbReference>
<dbReference type="KEGG" id="lby:Lbys_1651"/>
<comment type="similarity">
    <text evidence="1">Belongs to the enoyl-CoA hydratase/isomerase family.</text>
</comment>
<dbReference type="InterPro" id="IPR029045">
    <property type="entry name" value="ClpP/crotonase-like_dom_sf"/>
</dbReference>
<evidence type="ECO:0000256" key="2">
    <source>
        <dbReference type="ARBA" id="ARBA00023239"/>
    </source>
</evidence>
<evidence type="ECO:0000313" key="3">
    <source>
        <dbReference type="EMBL" id="ADQ17359.1"/>
    </source>
</evidence>
<keyword evidence="4" id="KW-1185">Reference proteome</keyword>
<dbReference type="STRING" id="649349.Lbys_1651"/>
<dbReference type="eggNOG" id="COG1024">
    <property type="taxonomic scope" value="Bacteria"/>
</dbReference>
<dbReference type="HOGENOM" id="CLU_009834_7_2_10"/>
<dbReference type="PANTHER" id="PTHR11941">
    <property type="entry name" value="ENOYL-COA HYDRATASE-RELATED"/>
    <property type="match status" value="1"/>
</dbReference>
<dbReference type="GO" id="GO:0016829">
    <property type="term" value="F:lyase activity"/>
    <property type="evidence" value="ECO:0007669"/>
    <property type="project" value="UniProtKB-KW"/>
</dbReference>
<dbReference type="Gene3D" id="1.10.12.10">
    <property type="entry name" value="Lyase 2-enoyl-coa Hydratase, Chain A, domain 2"/>
    <property type="match status" value="1"/>
</dbReference>
<dbReference type="InterPro" id="IPR001753">
    <property type="entry name" value="Enoyl-CoA_hydra/iso"/>
</dbReference>
<dbReference type="EMBL" id="CP002305">
    <property type="protein sequence ID" value="ADQ17359.1"/>
    <property type="molecule type" value="Genomic_DNA"/>
</dbReference>
<evidence type="ECO:0000256" key="1">
    <source>
        <dbReference type="ARBA" id="ARBA00005254"/>
    </source>
</evidence>
<dbReference type="Gene3D" id="3.90.226.10">
    <property type="entry name" value="2-enoyl-CoA Hydratase, Chain A, domain 1"/>
    <property type="match status" value="1"/>
</dbReference>
<protein>
    <submittedName>
        <fullName evidence="3">Enoyl-CoA hydratase/isomerase</fullName>
    </submittedName>
</protein>
<reference evidence="3 4" key="2">
    <citation type="journal article" date="2011" name="Stand. Genomic Sci.">
        <title>Complete genome sequence of Leadbetterella byssophila type strain (4M15).</title>
        <authorList>
            <person name="Abt B."/>
            <person name="Teshima H."/>
            <person name="Lucas S."/>
            <person name="Lapidus A."/>
            <person name="Del Rio T.G."/>
            <person name="Nolan M."/>
            <person name="Tice H."/>
            <person name="Cheng J.F."/>
            <person name="Pitluck S."/>
            <person name="Liolios K."/>
            <person name="Pagani I."/>
            <person name="Ivanova N."/>
            <person name="Mavromatis K."/>
            <person name="Pati A."/>
            <person name="Tapia R."/>
            <person name="Han C."/>
            <person name="Goodwin L."/>
            <person name="Chen A."/>
            <person name="Palaniappan K."/>
            <person name="Land M."/>
            <person name="Hauser L."/>
            <person name="Chang Y.J."/>
            <person name="Jeffries C.D."/>
            <person name="Rohde M."/>
            <person name="Goker M."/>
            <person name="Tindall B.J."/>
            <person name="Detter J.C."/>
            <person name="Woyke T."/>
            <person name="Bristow J."/>
            <person name="Eisen J.A."/>
            <person name="Markowitz V."/>
            <person name="Hugenholtz P."/>
            <person name="Klenk H.P."/>
            <person name="Kyrpides N.C."/>
        </authorList>
    </citation>
    <scope>NUCLEOTIDE SEQUENCE [LARGE SCALE GENOMIC DNA]</scope>
    <source>
        <strain evidence="4">DSM 17132 / JCM 16389 / KACC 11308 / NBRC 106382 / 4M15</strain>
    </source>
</reference>
<evidence type="ECO:0000313" key="4">
    <source>
        <dbReference type="Proteomes" id="UP000007435"/>
    </source>
</evidence>
<keyword evidence="2" id="KW-0456">Lyase</keyword>
<reference key="1">
    <citation type="submission" date="2010-11" db="EMBL/GenBank/DDBJ databases">
        <title>The complete genome of Leadbetterella byssophila DSM 17132.</title>
        <authorList>
            <consortium name="US DOE Joint Genome Institute (JGI-PGF)"/>
            <person name="Lucas S."/>
            <person name="Copeland A."/>
            <person name="Lapidus A."/>
            <person name="Glavina del Rio T."/>
            <person name="Dalin E."/>
            <person name="Tice H."/>
            <person name="Bruce D."/>
            <person name="Goodwin L."/>
            <person name="Pitluck S."/>
            <person name="Kyrpides N."/>
            <person name="Mavromatis K."/>
            <person name="Ivanova N."/>
            <person name="Teshima H."/>
            <person name="Brettin T."/>
            <person name="Detter J.C."/>
            <person name="Han C."/>
            <person name="Tapia R."/>
            <person name="Land M."/>
            <person name="Hauser L."/>
            <person name="Markowitz V."/>
            <person name="Cheng J.-F."/>
            <person name="Hugenholtz P."/>
            <person name="Woyke T."/>
            <person name="Wu D."/>
            <person name="Tindall B."/>
            <person name="Pomrenke H.G."/>
            <person name="Brambilla E."/>
            <person name="Klenk H.-P."/>
            <person name="Eisen J.A."/>
        </authorList>
    </citation>
    <scope>NUCLEOTIDE SEQUENCE [LARGE SCALE GENOMIC DNA]</scope>
    <source>
        <strain>DSM 17132</strain>
    </source>
</reference>
<accession>E4RYW2</accession>
<dbReference type="GO" id="GO:0006635">
    <property type="term" value="P:fatty acid beta-oxidation"/>
    <property type="evidence" value="ECO:0007669"/>
    <property type="project" value="TreeGrafter"/>
</dbReference>
<organism evidence="3 4">
    <name type="scientific">Leadbetterella byssophila (strain DSM 17132 / JCM 16389 / KACC 11308 / NBRC 106382 / 4M15)</name>
    <dbReference type="NCBI Taxonomy" id="649349"/>
    <lineage>
        <taxon>Bacteria</taxon>
        <taxon>Pseudomonadati</taxon>
        <taxon>Bacteroidota</taxon>
        <taxon>Cytophagia</taxon>
        <taxon>Cytophagales</taxon>
        <taxon>Leadbetterellaceae</taxon>
        <taxon>Leadbetterella</taxon>
    </lineage>
</organism>
<name>E4RYW2_LEAB4</name>
<dbReference type="SUPFAM" id="SSF52096">
    <property type="entry name" value="ClpP/crotonase"/>
    <property type="match status" value="1"/>
</dbReference>
<proteinExistence type="inferred from homology"/>
<dbReference type="RefSeq" id="WP_013408408.1">
    <property type="nucleotide sequence ID" value="NC_014655.1"/>
</dbReference>
<gene>
    <name evidence="3" type="ordered locus">Lbys_1651</name>
</gene>